<proteinExistence type="predicted"/>
<comment type="caution">
    <text evidence="1">The sequence shown here is derived from an EMBL/GenBank/DDBJ whole genome shotgun (WGS) entry which is preliminary data.</text>
</comment>
<dbReference type="PATRIC" id="fig|45071.7.peg.4121"/>
<dbReference type="AlphaFoldDB" id="A0A1E5JKX9"/>
<name>A0A1E5JKX9_9GAMM</name>
<dbReference type="Proteomes" id="UP000095229">
    <property type="component" value="Unassembled WGS sequence"/>
</dbReference>
<keyword evidence="2" id="KW-1185">Reference proteome</keyword>
<accession>A0A1E5JKX9</accession>
<evidence type="ECO:0000313" key="2">
    <source>
        <dbReference type="Proteomes" id="UP000095229"/>
    </source>
</evidence>
<sequence>MTWLEKALDAYWKHRLYGILEQVGKTPDSNILTLWNKALDDMYGEETSRKYAVCDIALKDEKVSPEAKTWLKSIVDAYNM</sequence>
<gene>
    <name evidence="1" type="ORF">lpari_03833</name>
</gene>
<reference evidence="1 2" key="1">
    <citation type="submission" date="2016-02" db="EMBL/GenBank/DDBJ databases">
        <title>Secondary metabolites in Legionella.</title>
        <authorList>
            <person name="Tobias N.J."/>
            <person name="Bode H.B."/>
        </authorList>
    </citation>
    <scope>NUCLEOTIDE SEQUENCE [LARGE SCALE GENOMIC DNA]</scope>
    <source>
        <strain evidence="1 2">DSM 19216</strain>
    </source>
</reference>
<organism evidence="1 2">
    <name type="scientific">Legionella parisiensis</name>
    <dbReference type="NCBI Taxonomy" id="45071"/>
    <lineage>
        <taxon>Bacteria</taxon>
        <taxon>Pseudomonadati</taxon>
        <taxon>Pseudomonadota</taxon>
        <taxon>Gammaproteobacteria</taxon>
        <taxon>Legionellales</taxon>
        <taxon>Legionellaceae</taxon>
        <taxon>Legionella</taxon>
    </lineage>
</organism>
<evidence type="ECO:0000313" key="1">
    <source>
        <dbReference type="EMBL" id="OEH45211.1"/>
    </source>
</evidence>
<dbReference type="EMBL" id="LSOG01000106">
    <property type="protein sequence ID" value="OEH45211.1"/>
    <property type="molecule type" value="Genomic_DNA"/>
</dbReference>
<protein>
    <submittedName>
        <fullName evidence="1">Uncharacterized protein</fullName>
    </submittedName>
</protein>